<organism evidence="2 3">
    <name type="scientific">Cellulosimicrobium cellulans</name>
    <name type="common">Arthrobacter luteus</name>
    <dbReference type="NCBI Taxonomy" id="1710"/>
    <lineage>
        <taxon>Bacteria</taxon>
        <taxon>Bacillati</taxon>
        <taxon>Actinomycetota</taxon>
        <taxon>Actinomycetes</taxon>
        <taxon>Micrococcales</taxon>
        <taxon>Promicromonosporaceae</taxon>
        <taxon>Cellulosimicrobium</taxon>
    </lineage>
</organism>
<dbReference type="Proteomes" id="UP000316659">
    <property type="component" value="Unassembled WGS sequence"/>
</dbReference>
<reference evidence="2 3" key="1">
    <citation type="submission" date="2019-06" db="EMBL/GenBank/DDBJ databases">
        <title>Whole genome shotgun sequence of Cellulosimicrobium cellulans NBRC 15516.</title>
        <authorList>
            <person name="Hosoyama A."/>
            <person name="Uohara A."/>
            <person name="Ohji S."/>
            <person name="Ichikawa N."/>
        </authorList>
    </citation>
    <scope>NUCLEOTIDE SEQUENCE [LARGE SCALE GENOMIC DNA]</scope>
    <source>
        <strain evidence="2 3">NBRC 15516</strain>
    </source>
</reference>
<evidence type="ECO:0000256" key="1">
    <source>
        <dbReference type="SAM" id="MobiDB-lite"/>
    </source>
</evidence>
<evidence type="ECO:0000313" key="2">
    <source>
        <dbReference type="EMBL" id="GED08735.1"/>
    </source>
</evidence>
<name>A0A4Y4DYU5_CELCE</name>
<sequence length="93" mass="9880">MACDLAPDLHVVDRPLVGRVRDLERRVPDVEDRHPVVLAVGVRDALGEAQDVAVEGEGGVVVGCLDDEAELADGGPPGSVVAHPTSLRHFRKK</sequence>
<proteinExistence type="predicted"/>
<protein>
    <submittedName>
        <fullName evidence="2">Uncharacterized protein</fullName>
    </submittedName>
</protein>
<feature type="region of interest" description="Disordered" evidence="1">
    <location>
        <begin position="73"/>
        <end position="93"/>
    </location>
</feature>
<dbReference type="EMBL" id="BJNZ01000003">
    <property type="protein sequence ID" value="GED08735.1"/>
    <property type="molecule type" value="Genomic_DNA"/>
</dbReference>
<accession>A0A4Y4DYU5</accession>
<gene>
    <name evidence="2" type="ORF">CCE02nite_07340</name>
</gene>
<comment type="caution">
    <text evidence="2">The sequence shown here is derived from an EMBL/GenBank/DDBJ whole genome shotgun (WGS) entry which is preliminary data.</text>
</comment>
<dbReference type="AlphaFoldDB" id="A0A4Y4DYU5"/>
<evidence type="ECO:0000313" key="3">
    <source>
        <dbReference type="Proteomes" id="UP000316659"/>
    </source>
</evidence>